<organism evidence="4 12">
    <name type="scientific">Crassostrea virginica</name>
    <name type="common">Eastern oyster</name>
    <dbReference type="NCBI Taxonomy" id="6565"/>
    <lineage>
        <taxon>Eukaryota</taxon>
        <taxon>Metazoa</taxon>
        <taxon>Spiralia</taxon>
        <taxon>Lophotrochozoa</taxon>
        <taxon>Mollusca</taxon>
        <taxon>Bivalvia</taxon>
        <taxon>Autobranchia</taxon>
        <taxon>Pteriomorphia</taxon>
        <taxon>Ostreida</taxon>
        <taxon>Ostreoidea</taxon>
        <taxon>Ostreidae</taxon>
        <taxon>Crassostrea</taxon>
    </lineage>
</organism>
<dbReference type="InterPro" id="IPR041686">
    <property type="entry name" value="Znf-CCCH_3"/>
</dbReference>
<gene>
    <name evidence="5 6 7 8 9 10 11 12" type="primary">LOC111116352</name>
</gene>
<feature type="compositionally biased region" description="Basic and acidic residues" evidence="2">
    <location>
        <begin position="794"/>
        <end position="815"/>
    </location>
</feature>
<dbReference type="RefSeq" id="XP_022311077.1">
    <property type="nucleotide sequence ID" value="XM_022455369.1"/>
</dbReference>
<dbReference type="InterPro" id="IPR000571">
    <property type="entry name" value="Znf_CCCH"/>
</dbReference>
<reference evidence="4" key="1">
    <citation type="submission" date="2024-06" db="UniProtKB">
        <authorList>
            <consortium name="RefSeq"/>
        </authorList>
    </citation>
    <scope>NUCLEOTIDE SEQUENCE [LARGE SCALE GENOMIC DNA]</scope>
    <source>
        <tissue evidence="5 6">Whole sample</tissue>
    </source>
</reference>
<feature type="region of interest" description="Disordered" evidence="2">
    <location>
        <begin position="321"/>
        <end position="397"/>
    </location>
</feature>
<evidence type="ECO:0000256" key="1">
    <source>
        <dbReference type="PROSITE-ProRule" id="PRU00723"/>
    </source>
</evidence>
<dbReference type="RefSeq" id="XP_022311089.1">
    <property type="nucleotide sequence ID" value="XM_022455381.1"/>
</dbReference>
<evidence type="ECO:0000313" key="10">
    <source>
        <dbReference type="RefSeq" id="XP_022311082.1"/>
    </source>
</evidence>
<accession>A0A8B8C5W2</accession>
<feature type="zinc finger region" description="C3H1-type" evidence="1">
    <location>
        <begin position="50"/>
        <end position="76"/>
    </location>
</feature>
<feature type="compositionally biased region" description="Basic and acidic residues" evidence="2">
    <location>
        <begin position="321"/>
        <end position="333"/>
    </location>
</feature>
<dbReference type="GeneID" id="111116352"/>
<dbReference type="PANTHER" id="PTHR15725:SF14">
    <property type="entry name" value="ZINC FINGER CCCH DOMAIN-CONTAINING PROTEIN 11A"/>
    <property type="match status" value="1"/>
</dbReference>
<dbReference type="KEGG" id="cvn:111116352"/>
<feature type="domain" description="C3H1-type" evidence="3">
    <location>
        <begin position="26"/>
        <end position="48"/>
    </location>
</feature>
<dbReference type="RefSeq" id="XP_022311082.1">
    <property type="nucleotide sequence ID" value="XM_022455374.1"/>
</dbReference>
<keyword evidence="1" id="KW-0863">Zinc-finger</keyword>
<evidence type="ECO:0000313" key="8">
    <source>
        <dbReference type="RefSeq" id="XP_022311069.1"/>
    </source>
</evidence>
<feature type="compositionally biased region" description="Basic and acidic residues" evidence="2">
    <location>
        <begin position="719"/>
        <end position="730"/>
    </location>
</feature>
<evidence type="ECO:0000313" key="4">
    <source>
        <dbReference type="Proteomes" id="UP000694844"/>
    </source>
</evidence>
<name>A0A8B8C5W2_CRAVI</name>
<feature type="zinc finger region" description="C3H1-type" evidence="1">
    <location>
        <begin position="26"/>
        <end position="48"/>
    </location>
</feature>
<evidence type="ECO:0000313" key="9">
    <source>
        <dbReference type="RefSeq" id="XP_022311077.1"/>
    </source>
</evidence>
<feature type="compositionally biased region" description="Basic residues" evidence="2">
    <location>
        <begin position="777"/>
        <end position="793"/>
    </location>
</feature>
<dbReference type="RefSeq" id="XP_022311069.1">
    <property type="nucleotide sequence ID" value="XM_022455361.1"/>
</dbReference>
<proteinExistence type="predicted"/>
<sequence>MYLILFSNILTCIQEGRKKMSVFGNDCHFYYNSTCIKGDSCQFRHCEAAKASDITCTFWRQKTCTKPNCSFRHSEALTQVHNKNRADIPCYWETQPSGCTKVACPFKHQSPQSKTTDTPEDVHSTAVDVSPSPVVEVQPVVVNLAEDSDVEMASPVKAMNIARTAVPGKAIKKIVIASCSGNNIPDQSPLLTDNKPDIKSQLIAQGPDPKSRKSVKERLKIGVADTNYNSVRARVGVHKFDTSIKNRLGTQQHQGTLEETTQDDSGSKRKREREEKRERGGDNDLTVKSLEQIQREKALRSMGLIELKDGKIMKIADWEKEHHKEQTAEHEHKEDEEEESDENEEKEETDDEKEEHFEEENEEEEEDDLEEPEEIELCPPEDAEHVEDTRSFVSSGVQRGGRRIVVENNNPVDNSTIDVKDSLKQRLGAKVGESSKVASKSSIRNRLTLTVESANQGTIKTITGIKRRLGTVGNESTILDARQKLKQKRRGTPETITQSIARVLKEENSDCADDNSEKILPIRKRGWRRSTKAADGSDSDVNQAVTPEVSVLGGSPKKLNATEEAVKMAKRQRKEEDGGAKLQNMLTQRLRNTVWSNRNNQRARTGGETLDSLGIGIIDIKGGKVVKMGKNKEEGNTQSKREDKLLAQIEKLKGSKKEIKVYVPPAQQKAGIGVGDTEKTRGGKSTSETENDLRGDDSDDLKVKTFSEIMAAKRQRQKRLTEKKNAELCNKKSIINNLELPHETKEDSNEGSADVLKMAQMITGSIDSSSKLEENHHRHHQHSKKKSKWRKKKESKERKNKTSDNDKKRMHEMEKTLSYVYSEDSQNRKSDKLEDDVSDREGISPTKKRVEQLLSDSWLDLDVDNTEGETGSQNEDDLLREIDELLA</sequence>
<feature type="region of interest" description="Disordered" evidence="2">
    <location>
        <begin position="713"/>
        <end position="878"/>
    </location>
</feature>
<keyword evidence="4" id="KW-1185">Reference proteome</keyword>
<dbReference type="PROSITE" id="PS50103">
    <property type="entry name" value="ZF_C3H1"/>
    <property type="match status" value="2"/>
</dbReference>
<keyword evidence="1" id="KW-0862">Zinc</keyword>
<dbReference type="RefSeq" id="XP_022311048.1">
    <property type="nucleotide sequence ID" value="XM_022455340.1"/>
</dbReference>
<keyword evidence="1" id="KW-0479">Metal-binding</keyword>
<dbReference type="Proteomes" id="UP000694844">
    <property type="component" value="Chromosome 1"/>
</dbReference>
<evidence type="ECO:0000256" key="2">
    <source>
        <dbReference type="SAM" id="MobiDB-lite"/>
    </source>
</evidence>
<dbReference type="PANTHER" id="PTHR15725">
    <property type="entry name" value="ZN-FINGER, C-X8-C-X5-C-X3-H TYPE-CONTAINING"/>
    <property type="match status" value="1"/>
</dbReference>
<dbReference type="OrthoDB" id="5395350at2759"/>
<dbReference type="RefSeq" id="XP_022311056.1">
    <property type="nucleotide sequence ID" value="XM_022455348.1"/>
</dbReference>
<feature type="compositionally biased region" description="Basic and acidic residues" evidence="2">
    <location>
        <begin position="272"/>
        <end position="282"/>
    </location>
</feature>
<reference evidence="9 12" key="2">
    <citation type="submission" date="2025-04" db="UniProtKB">
        <authorList>
            <consortium name="RefSeq"/>
        </authorList>
    </citation>
    <scope>IDENTIFICATION</scope>
    <source>
        <tissue evidence="9 12">Whole sample</tissue>
    </source>
</reference>
<dbReference type="AlphaFoldDB" id="A0A8B8C5W2"/>
<feature type="compositionally biased region" description="Acidic residues" evidence="2">
    <location>
        <begin position="334"/>
        <end position="381"/>
    </location>
</feature>
<dbReference type="RefSeq" id="XP_022311097.1">
    <property type="nucleotide sequence ID" value="XM_022455389.1"/>
</dbReference>
<evidence type="ECO:0000313" key="5">
    <source>
        <dbReference type="RefSeq" id="XP_022311048.1"/>
    </source>
</evidence>
<feature type="region of interest" description="Disordered" evidence="2">
    <location>
        <begin position="669"/>
        <end position="699"/>
    </location>
</feature>
<evidence type="ECO:0000259" key="3">
    <source>
        <dbReference type="PROSITE" id="PS50103"/>
    </source>
</evidence>
<evidence type="ECO:0000313" key="11">
    <source>
        <dbReference type="RefSeq" id="XP_022311089.1"/>
    </source>
</evidence>
<evidence type="ECO:0000313" key="6">
    <source>
        <dbReference type="RefSeq" id="XP_022311056.1"/>
    </source>
</evidence>
<feature type="domain" description="C3H1-type" evidence="3">
    <location>
        <begin position="50"/>
        <end position="76"/>
    </location>
</feature>
<feature type="region of interest" description="Disordered" evidence="2">
    <location>
        <begin position="244"/>
        <end position="289"/>
    </location>
</feature>
<protein>
    <submittedName>
        <fullName evidence="5 6">Zinc finger CCCH domain-containing protein 11A-like isoform X1</fullName>
    </submittedName>
</protein>
<evidence type="ECO:0000313" key="7">
    <source>
        <dbReference type="RefSeq" id="XP_022311063.1"/>
    </source>
</evidence>
<dbReference type="Gene3D" id="4.10.1000.10">
    <property type="entry name" value="Zinc finger, CCCH-type"/>
    <property type="match status" value="1"/>
</dbReference>
<feature type="compositionally biased region" description="Polar residues" evidence="2">
    <location>
        <begin position="245"/>
        <end position="259"/>
    </location>
</feature>
<dbReference type="GO" id="GO:0008270">
    <property type="term" value="F:zinc ion binding"/>
    <property type="evidence" value="ECO:0007669"/>
    <property type="project" value="UniProtKB-KW"/>
</dbReference>
<dbReference type="Pfam" id="PF15663">
    <property type="entry name" value="zf-CCCH_3"/>
    <property type="match status" value="1"/>
</dbReference>
<dbReference type="RefSeq" id="XP_022311063.1">
    <property type="nucleotide sequence ID" value="XM_022455355.1"/>
</dbReference>
<evidence type="ECO:0000313" key="12">
    <source>
        <dbReference type="RefSeq" id="XP_022311097.1"/>
    </source>
</evidence>